<dbReference type="PROSITE" id="PS50937">
    <property type="entry name" value="HTH_MERR_2"/>
    <property type="match status" value="1"/>
</dbReference>
<dbReference type="InterPro" id="IPR010093">
    <property type="entry name" value="SinI_DNA-bd"/>
</dbReference>
<protein>
    <submittedName>
        <fullName evidence="2">Transposase</fullName>
    </submittedName>
</protein>
<organism evidence="2 3">
    <name type="scientific">Candidatus Omnitrophus magneticus</name>
    <dbReference type="NCBI Taxonomy" id="1609969"/>
    <lineage>
        <taxon>Bacteria</taxon>
        <taxon>Pseudomonadati</taxon>
        <taxon>Candidatus Omnitrophota</taxon>
        <taxon>Candidatus Omnitrophus</taxon>
    </lineage>
</organism>
<dbReference type="EMBL" id="JYNY01000547">
    <property type="protein sequence ID" value="KJJ83517.1"/>
    <property type="molecule type" value="Genomic_DNA"/>
</dbReference>
<dbReference type="SUPFAM" id="SSF46955">
    <property type="entry name" value="Putative DNA-binding domain"/>
    <property type="match status" value="1"/>
</dbReference>
<accession>A0A0F0CJV3</accession>
<dbReference type="InterPro" id="IPR000551">
    <property type="entry name" value="MerR-type_HTH_dom"/>
</dbReference>
<comment type="caution">
    <text evidence="2">The sequence shown here is derived from an EMBL/GenBank/DDBJ whole genome shotgun (WGS) entry which is preliminary data.</text>
</comment>
<proteinExistence type="predicted"/>
<evidence type="ECO:0000313" key="3">
    <source>
        <dbReference type="Proteomes" id="UP000033428"/>
    </source>
</evidence>
<name>A0A0F0CJV3_9BACT</name>
<gene>
    <name evidence="2" type="ORF">OMAG_002604</name>
</gene>
<evidence type="ECO:0000259" key="1">
    <source>
        <dbReference type="PROSITE" id="PS50937"/>
    </source>
</evidence>
<dbReference type="InterPro" id="IPR009061">
    <property type="entry name" value="DNA-bd_dom_put_sf"/>
</dbReference>
<dbReference type="GO" id="GO:0003677">
    <property type="term" value="F:DNA binding"/>
    <property type="evidence" value="ECO:0007669"/>
    <property type="project" value="InterPro"/>
</dbReference>
<dbReference type="NCBIfam" id="TIGR01764">
    <property type="entry name" value="excise"/>
    <property type="match status" value="1"/>
</dbReference>
<dbReference type="GO" id="GO:0006355">
    <property type="term" value="P:regulation of DNA-templated transcription"/>
    <property type="evidence" value="ECO:0007669"/>
    <property type="project" value="InterPro"/>
</dbReference>
<keyword evidence="3" id="KW-1185">Reference proteome</keyword>
<dbReference type="Proteomes" id="UP000033428">
    <property type="component" value="Unassembled WGS sequence"/>
</dbReference>
<evidence type="ECO:0000313" key="2">
    <source>
        <dbReference type="EMBL" id="KJJ83517.1"/>
    </source>
</evidence>
<dbReference type="Pfam" id="PF00376">
    <property type="entry name" value="MerR"/>
    <property type="match status" value="1"/>
</dbReference>
<feature type="domain" description="HTH merR-type" evidence="1">
    <location>
        <begin position="4"/>
        <end position="47"/>
    </location>
</feature>
<dbReference type="AlphaFoldDB" id="A0A0F0CJV3"/>
<reference evidence="2 3" key="1">
    <citation type="submission" date="2015-02" db="EMBL/GenBank/DDBJ databases">
        <title>Single-cell genomics of uncultivated deep-branching MTB reveals a conserved set of magnetosome genes.</title>
        <authorList>
            <person name="Kolinko S."/>
            <person name="Richter M."/>
            <person name="Glockner F.O."/>
            <person name="Brachmann A."/>
            <person name="Schuler D."/>
        </authorList>
    </citation>
    <scope>NUCLEOTIDE SEQUENCE [LARGE SCALE GENOMIC DNA]</scope>
    <source>
        <strain evidence="2">SKK-01</strain>
    </source>
</reference>
<dbReference type="Gene3D" id="1.10.1660.10">
    <property type="match status" value="1"/>
</dbReference>
<sequence>MPEYLTICEAAELLKVTKQTLRNWDKQGKLKPHRHPLNNYRLYKKSDMVKLLNKIEKK</sequence>